<proteinExistence type="predicted"/>
<evidence type="ECO:0000313" key="2">
    <source>
        <dbReference type="EMBL" id="QFX92182.1"/>
    </source>
</evidence>
<protein>
    <submittedName>
        <fullName evidence="2">Zinc-ribbon domain-containing protein</fullName>
    </submittedName>
</protein>
<name>A0AAE6P0N0_9LACO</name>
<dbReference type="InterPro" id="IPR026870">
    <property type="entry name" value="Zinc_ribbon_dom"/>
</dbReference>
<evidence type="ECO:0000313" key="3">
    <source>
        <dbReference type="Proteomes" id="UP000327194"/>
    </source>
</evidence>
<dbReference type="InterPro" id="IPR001529">
    <property type="entry name" value="Zn_ribbon_RPB9"/>
</dbReference>
<sequence length="149" mass="16591">MALKTRFCPNCGAEIPIDVKFCTKCGYKQPSIDELEEMNRKEASDVETPLASEVDSSAKEDIVIPVSAGTIPDGYDFNTNGSMALSGHYVPDDDQSLREFQHHAFEKIRLIVKKNHCDGAFNLAIQTQIDGDSSKMFIFAYFDMVNSVK</sequence>
<reference evidence="2 3" key="1">
    <citation type="submission" date="2019-10" db="EMBL/GenBank/DDBJ databases">
        <title>Genome sequencing of Lactobacillus fructivorans.</title>
        <authorList>
            <person name="Kim K."/>
        </authorList>
    </citation>
    <scope>NUCLEOTIDE SEQUENCE [LARGE SCALE GENOMIC DNA]</scope>
    <source>
        <strain evidence="2 3">LF543</strain>
    </source>
</reference>
<dbReference type="EMBL" id="CP045562">
    <property type="protein sequence ID" value="QFX92182.1"/>
    <property type="molecule type" value="Genomic_DNA"/>
</dbReference>
<dbReference type="GO" id="GO:0006351">
    <property type="term" value="P:DNA-templated transcription"/>
    <property type="evidence" value="ECO:0007669"/>
    <property type="project" value="InterPro"/>
</dbReference>
<dbReference type="Proteomes" id="UP000327194">
    <property type="component" value="Chromosome"/>
</dbReference>
<dbReference type="AlphaFoldDB" id="A0AAE6P0N0"/>
<organism evidence="2 3">
    <name type="scientific">Fructilactobacillus fructivorans</name>
    <dbReference type="NCBI Taxonomy" id="1614"/>
    <lineage>
        <taxon>Bacteria</taxon>
        <taxon>Bacillati</taxon>
        <taxon>Bacillota</taxon>
        <taxon>Bacilli</taxon>
        <taxon>Lactobacillales</taxon>
        <taxon>Lactobacillaceae</taxon>
        <taxon>Fructilactobacillus</taxon>
    </lineage>
</organism>
<dbReference type="RefSeq" id="WP_010022378.1">
    <property type="nucleotide sequence ID" value="NZ_AZDS01000002.1"/>
</dbReference>
<dbReference type="KEGG" id="lfv:LF543_00680"/>
<dbReference type="InterPro" id="IPR038587">
    <property type="entry name" value="Ribosomal_eL40_sf"/>
</dbReference>
<evidence type="ECO:0000259" key="1">
    <source>
        <dbReference type="SMART" id="SM00661"/>
    </source>
</evidence>
<dbReference type="Gene3D" id="4.10.1060.50">
    <property type="match status" value="1"/>
</dbReference>
<feature type="domain" description="DNA-directed RNA polymerase II subunit RPB9-like zinc ribbon" evidence="1">
    <location>
        <begin position="6"/>
        <end position="51"/>
    </location>
</feature>
<dbReference type="SMART" id="SM00661">
    <property type="entry name" value="RPOL9"/>
    <property type="match status" value="1"/>
</dbReference>
<accession>A0AAE6P0N0</accession>
<gene>
    <name evidence="2" type="ORF">LF543_00680</name>
</gene>
<dbReference type="Pfam" id="PF13240">
    <property type="entry name" value="Zn_Ribbon_1"/>
    <property type="match status" value="1"/>
</dbReference>